<keyword evidence="7" id="KW-0234">DNA repair</keyword>
<dbReference type="OrthoDB" id="9802228at2"/>
<evidence type="ECO:0000256" key="2">
    <source>
        <dbReference type="ARBA" id="ARBA00008711"/>
    </source>
</evidence>
<feature type="domain" description="Methylguanine DNA methyltransferase ribonuclease-like" evidence="10">
    <location>
        <begin position="33"/>
        <end position="109"/>
    </location>
</feature>
<comment type="catalytic activity">
    <reaction evidence="1">
        <text>a 4-O-methyl-thymidine in DNA + L-cysteinyl-[protein] = a thymidine in DNA + S-methyl-L-cysteinyl-[protein]</text>
        <dbReference type="Rhea" id="RHEA:53428"/>
        <dbReference type="Rhea" id="RHEA-COMP:10131"/>
        <dbReference type="Rhea" id="RHEA-COMP:10132"/>
        <dbReference type="Rhea" id="RHEA-COMP:13555"/>
        <dbReference type="Rhea" id="RHEA-COMP:13556"/>
        <dbReference type="ChEBI" id="CHEBI:29950"/>
        <dbReference type="ChEBI" id="CHEBI:82612"/>
        <dbReference type="ChEBI" id="CHEBI:137386"/>
        <dbReference type="ChEBI" id="CHEBI:137387"/>
        <dbReference type="EC" id="2.1.1.63"/>
    </reaction>
</comment>
<dbReference type="InterPro" id="IPR014048">
    <property type="entry name" value="MethylDNA_cys_MeTrfase_DNA-bd"/>
</dbReference>
<proteinExistence type="inferred from homology"/>
<dbReference type="InterPro" id="IPR036631">
    <property type="entry name" value="MGMT_N_sf"/>
</dbReference>
<evidence type="ECO:0000313" key="11">
    <source>
        <dbReference type="EMBL" id="SFL09656.1"/>
    </source>
</evidence>
<evidence type="ECO:0000256" key="3">
    <source>
        <dbReference type="ARBA" id="ARBA00011918"/>
    </source>
</evidence>
<evidence type="ECO:0000259" key="9">
    <source>
        <dbReference type="Pfam" id="PF01035"/>
    </source>
</evidence>
<dbReference type="Pfam" id="PF01035">
    <property type="entry name" value="DNA_binding_1"/>
    <property type="match status" value="1"/>
</dbReference>
<dbReference type="NCBIfam" id="TIGR00589">
    <property type="entry name" value="ogt"/>
    <property type="match status" value="1"/>
</dbReference>
<evidence type="ECO:0000256" key="1">
    <source>
        <dbReference type="ARBA" id="ARBA00001286"/>
    </source>
</evidence>
<protein>
    <recommendedName>
        <fullName evidence="3">methylated-DNA--[protein]-cysteine S-methyltransferase</fullName>
        <ecNumber evidence="3">2.1.1.63</ecNumber>
    </recommendedName>
</protein>
<dbReference type="GO" id="GO:0032259">
    <property type="term" value="P:methylation"/>
    <property type="evidence" value="ECO:0007669"/>
    <property type="project" value="UniProtKB-KW"/>
</dbReference>
<keyword evidence="12" id="KW-1185">Reference proteome</keyword>
<dbReference type="InterPro" id="IPR008332">
    <property type="entry name" value="MethylG_MeTrfase_N"/>
</dbReference>
<keyword evidence="5 11" id="KW-0808">Transferase</keyword>
<feature type="domain" description="Methylated-DNA-[protein]-cysteine S-methyltransferase DNA binding" evidence="9">
    <location>
        <begin position="115"/>
        <end position="193"/>
    </location>
</feature>
<dbReference type="InParanoid" id="A0A1I4EYN5"/>
<dbReference type="RefSeq" id="WP_091324629.1">
    <property type="nucleotide sequence ID" value="NZ_FOSW01000006.1"/>
</dbReference>
<keyword evidence="4 11" id="KW-0489">Methyltransferase</keyword>
<dbReference type="PANTHER" id="PTHR10815:SF5">
    <property type="entry name" value="METHYLATED-DNA--PROTEIN-CYSTEINE METHYLTRANSFERASE"/>
    <property type="match status" value="1"/>
</dbReference>
<gene>
    <name evidence="11" type="ORF">SAMN04488085_106209</name>
</gene>
<dbReference type="EC" id="2.1.1.63" evidence="3"/>
<evidence type="ECO:0000256" key="4">
    <source>
        <dbReference type="ARBA" id="ARBA00022603"/>
    </source>
</evidence>
<dbReference type="PROSITE" id="PS00374">
    <property type="entry name" value="MGMT"/>
    <property type="match status" value="1"/>
</dbReference>
<dbReference type="InterPro" id="IPR001497">
    <property type="entry name" value="MethylDNA_cys_MeTrfase_AS"/>
</dbReference>
<dbReference type="AlphaFoldDB" id="A0A1I4EYN5"/>
<sequence>MTDLFADLPAEATGPLRARLAAAAAQRGLLDVAYRTLDSPLGSLLLAATPAGLVTIAYAVQDHDAVLASLATRISPRVIRTGLGLDETARQIDEYFAGRRHTFDTPIDLQLARGFRRTVLQHLRQVGYGTTTSYAGLAAAAGSPNAVRAVGTACATNPLPIVLPCHRVIRSDGSPGHYVGGDAAKTALLALETSQETR</sequence>
<dbReference type="InterPro" id="IPR036217">
    <property type="entry name" value="MethylDNA_cys_MeTrfase_DNAb"/>
</dbReference>
<dbReference type="Gene3D" id="3.30.160.70">
    <property type="entry name" value="Methylated DNA-protein cysteine methyltransferase domain"/>
    <property type="match status" value="1"/>
</dbReference>
<reference evidence="11 12" key="1">
    <citation type="submission" date="2016-10" db="EMBL/GenBank/DDBJ databases">
        <authorList>
            <person name="de Groot N.N."/>
        </authorList>
    </citation>
    <scope>NUCLEOTIDE SEQUENCE [LARGE SCALE GENOMIC DNA]</scope>
    <source>
        <strain evidence="11 12">DSM 45317</strain>
    </source>
</reference>
<dbReference type="CDD" id="cd06445">
    <property type="entry name" value="ATase"/>
    <property type="match status" value="1"/>
</dbReference>
<comment type="similarity">
    <text evidence="2">Belongs to the MGMT family.</text>
</comment>
<dbReference type="GO" id="GO:0006281">
    <property type="term" value="P:DNA repair"/>
    <property type="evidence" value="ECO:0007669"/>
    <property type="project" value="UniProtKB-KW"/>
</dbReference>
<dbReference type="STRING" id="504800.SAMN04488085_106209"/>
<evidence type="ECO:0000259" key="10">
    <source>
        <dbReference type="Pfam" id="PF02870"/>
    </source>
</evidence>
<evidence type="ECO:0000256" key="7">
    <source>
        <dbReference type="ARBA" id="ARBA00023204"/>
    </source>
</evidence>
<dbReference type="GO" id="GO:0003908">
    <property type="term" value="F:methylated-DNA-[protein]-cysteine S-methyltransferase activity"/>
    <property type="evidence" value="ECO:0007669"/>
    <property type="project" value="UniProtKB-EC"/>
</dbReference>
<dbReference type="FunFam" id="1.10.10.10:FF:000214">
    <property type="entry name" value="Methylated-DNA--protein-cysteine methyltransferase"/>
    <property type="match status" value="1"/>
</dbReference>
<evidence type="ECO:0000256" key="6">
    <source>
        <dbReference type="ARBA" id="ARBA00022763"/>
    </source>
</evidence>
<name>A0A1I4EYN5_9ACTN</name>
<dbReference type="Gene3D" id="1.10.10.10">
    <property type="entry name" value="Winged helix-like DNA-binding domain superfamily/Winged helix DNA-binding domain"/>
    <property type="match status" value="1"/>
</dbReference>
<dbReference type="PANTHER" id="PTHR10815">
    <property type="entry name" value="METHYLATED-DNA--PROTEIN-CYSTEINE METHYLTRANSFERASE"/>
    <property type="match status" value="1"/>
</dbReference>
<comment type="catalytic activity">
    <reaction evidence="8">
        <text>a 6-O-methyl-2'-deoxyguanosine in DNA + L-cysteinyl-[protein] = S-methyl-L-cysteinyl-[protein] + a 2'-deoxyguanosine in DNA</text>
        <dbReference type="Rhea" id="RHEA:24000"/>
        <dbReference type="Rhea" id="RHEA-COMP:10131"/>
        <dbReference type="Rhea" id="RHEA-COMP:10132"/>
        <dbReference type="Rhea" id="RHEA-COMP:11367"/>
        <dbReference type="Rhea" id="RHEA-COMP:11368"/>
        <dbReference type="ChEBI" id="CHEBI:29950"/>
        <dbReference type="ChEBI" id="CHEBI:82612"/>
        <dbReference type="ChEBI" id="CHEBI:85445"/>
        <dbReference type="ChEBI" id="CHEBI:85448"/>
        <dbReference type="EC" id="2.1.1.63"/>
    </reaction>
</comment>
<evidence type="ECO:0000256" key="5">
    <source>
        <dbReference type="ARBA" id="ARBA00022679"/>
    </source>
</evidence>
<keyword evidence="6" id="KW-0227">DNA damage</keyword>
<dbReference type="SUPFAM" id="SSF46767">
    <property type="entry name" value="Methylated DNA-protein cysteine methyltransferase, C-terminal domain"/>
    <property type="match status" value="1"/>
</dbReference>
<dbReference type="EMBL" id="FOSW01000006">
    <property type="protein sequence ID" value="SFL09656.1"/>
    <property type="molecule type" value="Genomic_DNA"/>
</dbReference>
<evidence type="ECO:0000256" key="8">
    <source>
        <dbReference type="ARBA" id="ARBA00049348"/>
    </source>
</evidence>
<dbReference type="InterPro" id="IPR036388">
    <property type="entry name" value="WH-like_DNA-bd_sf"/>
</dbReference>
<accession>A0A1I4EYN5</accession>
<evidence type="ECO:0000313" key="12">
    <source>
        <dbReference type="Proteomes" id="UP000199152"/>
    </source>
</evidence>
<dbReference type="Pfam" id="PF02870">
    <property type="entry name" value="Methyltransf_1N"/>
    <property type="match status" value="1"/>
</dbReference>
<dbReference type="Proteomes" id="UP000199152">
    <property type="component" value="Unassembled WGS sequence"/>
</dbReference>
<organism evidence="11 12">
    <name type="scientific">Geodermatophilus ruber</name>
    <dbReference type="NCBI Taxonomy" id="504800"/>
    <lineage>
        <taxon>Bacteria</taxon>
        <taxon>Bacillati</taxon>
        <taxon>Actinomycetota</taxon>
        <taxon>Actinomycetes</taxon>
        <taxon>Geodermatophilales</taxon>
        <taxon>Geodermatophilaceae</taxon>
        <taxon>Geodermatophilus</taxon>
    </lineage>
</organism>
<dbReference type="SUPFAM" id="SSF53155">
    <property type="entry name" value="Methylated DNA-protein cysteine methyltransferase domain"/>
    <property type="match status" value="1"/>
</dbReference>